<organism evidence="1 2">
    <name type="scientific">Schistosoma rodhaini</name>
    <dbReference type="NCBI Taxonomy" id="6188"/>
    <lineage>
        <taxon>Eukaryota</taxon>
        <taxon>Metazoa</taxon>
        <taxon>Spiralia</taxon>
        <taxon>Lophotrochozoa</taxon>
        <taxon>Platyhelminthes</taxon>
        <taxon>Trematoda</taxon>
        <taxon>Digenea</taxon>
        <taxon>Strigeidida</taxon>
        <taxon>Schistosomatoidea</taxon>
        <taxon>Schistosomatidae</taxon>
        <taxon>Schistosoma</taxon>
    </lineage>
</organism>
<keyword evidence="1" id="KW-1185">Reference proteome</keyword>
<name>A0AA85GJB9_9TREM</name>
<accession>A0AA85GJB9</accession>
<sequence>MSLSVIIKRKTYIFVKPCVLNQCCSRVKQFTIFLISICRLNFYQINEHQTMSTLSEQISIQEAVQNELQQTVFSQPIYERFSGNIFFPVSRTNVLIQCKEKLLKLSKNSSELKTDKD</sequence>
<reference evidence="1" key="1">
    <citation type="submission" date="2022-06" db="EMBL/GenBank/DDBJ databases">
        <authorList>
            <person name="Berger JAMES D."/>
            <person name="Berger JAMES D."/>
        </authorList>
    </citation>
    <scope>NUCLEOTIDE SEQUENCE [LARGE SCALE GENOMIC DNA]</scope>
</reference>
<dbReference type="WBParaSite" id="SRDH1_97710.1">
    <property type="protein sequence ID" value="SRDH1_97710.1"/>
    <property type="gene ID" value="SRDH1_97710"/>
</dbReference>
<reference evidence="2" key="2">
    <citation type="submission" date="2023-11" db="UniProtKB">
        <authorList>
            <consortium name="WormBaseParasite"/>
        </authorList>
    </citation>
    <scope>IDENTIFICATION</scope>
</reference>
<protein>
    <submittedName>
        <fullName evidence="2">Uncharacterized protein</fullName>
    </submittedName>
</protein>
<evidence type="ECO:0000313" key="2">
    <source>
        <dbReference type="WBParaSite" id="SRDH1_97710.1"/>
    </source>
</evidence>
<proteinExistence type="predicted"/>
<dbReference type="AlphaFoldDB" id="A0AA85GJB9"/>
<evidence type="ECO:0000313" key="1">
    <source>
        <dbReference type="Proteomes" id="UP000050792"/>
    </source>
</evidence>
<dbReference type="Proteomes" id="UP000050792">
    <property type="component" value="Unassembled WGS sequence"/>
</dbReference>